<proteinExistence type="inferred from homology"/>
<comment type="pathway">
    <text evidence="1">Cofactor biosynthesis; molybdopterin biosynthesis.</text>
</comment>
<dbReference type="CDD" id="cd00756">
    <property type="entry name" value="MoaE"/>
    <property type="match status" value="1"/>
</dbReference>
<evidence type="ECO:0000256" key="8">
    <source>
        <dbReference type="ARBA" id="ARBA00029745"/>
    </source>
</evidence>
<evidence type="ECO:0000313" key="14">
    <source>
        <dbReference type="Proteomes" id="UP000244446"/>
    </source>
</evidence>
<dbReference type="UniPathway" id="UPA00344"/>
<dbReference type="SUPFAM" id="SSF54690">
    <property type="entry name" value="Molybdopterin synthase subunit MoaE"/>
    <property type="match status" value="1"/>
</dbReference>
<dbReference type="GO" id="GO:0030366">
    <property type="term" value="F:molybdopterin synthase activity"/>
    <property type="evidence" value="ECO:0007669"/>
    <property type="project" value="UniProtKB-EC"/>
</dbReference>
<dbReference type="EMBL" id="QCYH01000006">
    <property type="protein sequence ID" value="PVA09762.1"/>
    <property type="molecule type" value="Genomic_DNA"/>
</dbReference>
<evidence type="ECO:0000256" key="6">
    <source>
        <dbReference type="ARBA" id="ARBA00025448"/>
    </source>
</evidence>
<dbReference type="InterPro" id="IPR036563">
    <property type="entry name" value="MoaE_sf"/>
</dbReference>
<dbReference type="PANTHER" id="PTHR23404">
    <property type="entry name" value="MOLYBDOPTERIN SYNTHASE RELATED"/>
    <property type="match status" value="1"/>
</dbReference>
<evidence type="ECO:0000256" key="2">
    <source>
        <dbReference type="ARBA" id="ARBA00005426"/>
    </source>
</evidence>
<evidence type="ECO:0000256" key="11">
    <source>
        <dbReference type="ARBA" id="ARBA00032474"/>
    </source>
</evidence>
<dbReference type="AlphaFoldDB" id="A0A2T7G5Q8"/>
<comment type="similarity">
    <text evidence="2">Belongs to the MoaE family.</text>
</comment>
<dbReference type="GO" id="GO:0006777">
    <property type="term" value="P:Mo-molybdopterin cofactor biosynthetic process"/>
    <property type="evidence" value="ECO:0007669"/>
    <property type="project" value="UniProtKB-KW"/>
</dbReference>
<evidence type="ECO:0000256" key="1">
    <source>
        <dbReference type="ARBA" id="ARBA00005046"/>
    </source>
</evidence>
<dbReference type="EC" id="2.8.1.12" evidence="3"/>
<sequence length="148" mass="16630">MDIRVQEAPFDLGREASAFAARQTGMGAIVTFTGIVRDLGGTLDHMQIEHYPGMTEKALRAIAEDAHARWDLGGSLVIHRHGRLGPDDMIMMVATSSRHRKDAFEAAMFLMDYLKSRAPFWKKEVAADAEGWVAARDEDEDALRDWQR</sequence>
<accession>A0A2T7G5Q8</accession>
<evidence type="ECO:0000256" key="9">
    <source>
        <dbReference type="ARBA" id="ARBA00030407"/>
    </source>
</evidence>
<reference evidence="13 14" key="1">
    <citation type="submission" date="2018-04" db="EMBL/GenBank/DDBJ databases">
        <title>Pelagivirga bohaiensis gen. nov., sp. nov., a bacterium isolated from the Bohai Sea.</title>
        <authorList>
            <person name="Ji X."/>
        </authorList>
    </citation>
    <scope>NUCLEOTIDE SEQUENCE [LARGE SCALE GENOMIC DNA]</scope>
    <source>
        <strain evidence="13 14">BH-SD19</strain>
    </source>
</reference>
<dbReference type="InterPro" id="IPR003448">
    <property type="entry name" value="Mopterin_biosynth_MoaE"/>
</dbReference>
<dbReference type="RefSeq" id="WP_108692386.1">
    <property type="nucleotide sequence ID" value="NZ_QCYH01000006.1"/>
</dbReference>
<evidence type="ECO:0000256" key="7">
    <source>
        <dbReference type="ARBA" id="ARBA00026066"/>
    </source>
</evidence>
<comment type="subunit">
    <text evidence="7">Heterotetramer of 2 MoaD subunits and 2 MoaE subunits. Also stable as homodimer. The enzyme changes between these two forms during catalysis.</text>
</comment>
<dbReference type="OrthoDB" id="9803224at2"/>
<protein>
    <recommendedName>
        <fullName evidence="4">Molybdopterin synthase catalytic subunit</fullName>
        <ecNumber evidence="3">2.8.1.12</ecNumber>
    </recommendedName>
    <alternativeName>
        <fullName evidence="10">MPT synthase subunit 2</fullName>
    </alternativeName>
    <alternativeName>
        <fullName evidence="8">Molybdenum cofactor biosynthesis protein E</fullName>
    </alternativeName>
    <alternativeName>
        <fullName evidence="9">Molybdopterin-converting factor large subunit</fullName>
    </alternativeName>
    <alternativeName>
        <fullName evidence="11">Molybdopterin-converting factor subunit 2</fullName>
    </alternativeName>
</protein>
<dbReference type="Proteomes" id="UP000244446">
    <property type="component" value="Unassembled WGS sequence"/>
</dbReference>
<evidence type="ECO:0000256" key="3">
    <source>
        <dbReference type="ARBA" id="ARBA00011950"/>
    </source>
</evidence>
<gene>
    <name evidence="13" type="ORF">DC366_11595</name>
</gene>
<evidence type="ECO:0000256" key="5">
    <source>
        <dbReference type="ARBA" id="ARBA00023150"/>
    </source>
</evidence>
<organism evidence="13 14">
    <name type="scientific">Pelagivirga sediminicola</name>
    <dbReference type="NCBI Taxonomy" id="2170575"/>
    <lineage>
        <taxon>Bacteria</taxon>
        <taxon>Pseudomonadati</taxon>
        <taxon>Pseudomonadota</taxon>
        <taxon>Alphaproteobacteria</taxon>
        <taxon>Rhodobacterales</taxon>
        <taxon>Paracoccaceae</taxon>
        <taxon>Pelagivirga</taxon>
    </lineage>
</organism>
<dbReference type="Pfam" id="PF02391">
    <property type="entry name" value="MoaE"/>
    <property type="match status" value="1"/>
</dbReference>
<keyword evidence="5" id="KW-0501">Molybdenum cofactor biosynthesis</keyword>
<comment type="caution">
    <text evidence="13">The sequence shown here is derived from an EMBL/GenBank/DDBJ whole genome shotgun (WGS) entry which is preliminary data.</text>
</comment>
<dbReference type="Gene3D" id="3.90.1170.40">
    <property type="entry name" value="Molybdopterin biosynthesis MoaE subunit"/>
    <property type="match status" value="1"/>
</dbReference>
<comment type="catalytic activity">
    <reaction evidence="12">
        <text>2 [molybdopterin-synthase sulfur-carrier protein]-C-terminal-Gly-aminoethanethioate + cyclic pyranopterin phosphate + H2O = molybdopterin + 2 [molybdopterin-synthase sulfur-carrier protein]-C-terminal Gly-Gly + 2 H(+)</text>
        <dbReference type="Rhea" id="RHEA:26333"/>
        <dbReference type="Rhea" id="RHEA-COMP:12202"/>
        <dbReference type="Rhea" id="RHEA-COMP:19907"/>
        <dbReference type="ChEBI" id="CHEBI:15377"/>
        <dbReference type="ChEBI" id="CHEBI:15378"/>
        <dbReference type="ChEBI" id="CHEBI:58698"/>
        <dbReference type="ChEBI" id="CHEBI:59648"/>
        <dbReference type="ChEBI" id="CHEBI:90778"/>
        <dbReference type="ChEBI" id="CHEBI:232372"/>
        <dbReference type="EC" id="2.8.1.12"/>
    </reaction>
</comment>
<evidence type="ECO:0000256" key="10">
    <source>
        <dbReference type="ARBA" id="ARBA00030781"/>
    </source>
</evidence>
<name>A0A2T7G5Q8_9RHOB</name>
<evidence type="ECO:0000313" key="13">
    <source>
        <dbReference type="EMBL" id="PVA09762.1"/>
    </source>
</evidence>
<keyword evidence="14" id="KW-1185">Reference proteome</keyword>
<evidence type="ECO:0000256" key="4">
    <source>
        <dbReference type="ARBA" id="ARBA00013858"/>
    </source>
</evidence>
<evidence type="ECO:0000256" key="12">
    <source>
        <dbReference type="ARBA" id="ARBA00049878"/>
    </source>
</evidence>
<comment type="function">
    <text evidence="6">Converts molybdopterin precursor Z into molybdopterin. This requires the incorporation of two sulfur atoms into precursor Z to generate a dithiolene group. The sulfur is provided by MoaD.</text>
</comment>